<feature type="domain" description="DUF1156" evidence="1">
    <location>
        <begin position="12"/>
        <end position="73"/>
    </location>
</feature>
<comment type="caution">
    <text evidence="2">The sequence shown here is derived from an EMBL/GenBank/DDBJ whole genome shotgun (WGS) entry which is preliminary data.</text>
</comment>
<organism evidence="2 3">
    <name type="scientific">Virgibacillus byunsanensis</name>
    <dbReference type="NCBI Taxonomy" id="570945"/>
    <lineage>
        <taxon>Bacteria</taxon>
        <taxon>Bacillati</taxon>
        <taxon>Bacillota</taxon>
        <taxon>Bacilli</taxon>
        <taxon>Bacillales</taxon>
        <taxon>Bacillaceae</taxon>
        <taxon>Virgibacillus</taxon>
    </lineage>
</organism>
<evidence type="ECO:0000259" key="1">
    <source>
        <dbReference type="Pfam" id="PF06634"/>
    </source>
</evidence>
<accession>A0ABW3LSF2</accession>
<dbReference type="EMBL" id="JBHTKJ010000067">
    <property type="protein sequence ID" value="MFD1040346.1"/>
    <property type="molecule type" value="Genomic_DNA"/>
</dbReference>
<evidence type="ECO:0000313" key="3">
    <source>
        <dbReference type="Proteomes" id="UP001597040"/>
    </source>
</evidence>
<dbReference type="InterPro" id="IPR009537">
    <property type="entry name" value="DUF1156"/>
</dbReference>
<dbReference type="NCBIfam" id="NF042963">
    <property type="entry name" value="DUF1156_antiphage"/>
    <property type="match status" value="1"/>
</dbReference>
<sequence length="980" mass="113054">MLEYDTSFIERQFPVSKLSKESYKERKAGSNQTLTGLGKWWGRKPLILVRATILGLLLPNSNDPKKDRKIFLKLLSMDDNGLQLRKNKTIPIKILFQHASDKEKRELFQMEEGKYIPKYKSGIKAVSKSELQNKIYHRMTYDQKLVYCMRPEEMIQINDADWVEINSHLNTSASSIQELVAQLGEKRFGHTPKIGDCFSGGGSIPFEASRLGADVYASDLNPFAGLLTWSSLNILSKNDKEIEELNKFLNEVYDEVSKQVDQWGIEKNEHGWRAKYYLYCNETTCPDCNTKVPLIPNLVVSEGYKVVVKLILDEENSAYDLDVINNATKEEIQEGKNSGTVKNNALICPRCEQTTPITVLRRDKKYNGSTEYGLRKWEKDEFTSRPKDVFKERLYAIKYIDKYPERSWDEVYKKPAPATDSTYGKVYYVKPSDLDLKRESIVLELLSKRFTSWARKGFLPVSMIEDGEETLRLSRERGWKYWHQLFHPRQLLINGLFLEKANQLANNNEKKVLSLLAINGLANRNSKLMIWNYGYDKSEQTFANQALNTLFNFPVRTLSSIYSCWKFVLRNKNFSTQSTIELRDARTISTENDIWITDPPYADAVNYHELSEFFLAWDNGLKDIFPKWYMDSKRVLAVRGTGETFNGSMVEIYSNLAKNMSENGMQVVMFTHQDVSVWADLTYILWASGLRVTSAWNIATETESGGLKNGNYVKGTVLLVLRKQKSEETAYLDELYPEVEEEVKRQIDSMKDLDDKEDPNFTDADYLLAAYAASLKVLTSYKNIEDINVNYELSKGPSTGEESAIERIINEAIKIAYDYSTPSGFDSFIWKTLISEERFYIKGLDFEKDNIYKLSAYQEIARGFGVKEYTQLLGNKKANQTRLKTAKEFDMKGITINDKFGNSSLRNVLAALFQSIKSEDTIKGLNWLKNEVPDYWNQRSTILEFLKFIITLGHYEHMSNWEEEAHYARLLVELVKNDGV</sequence>
<dbReference type="Proteomes" id="UP001597040">
    <property type="component" value="Unassembled WGS sequence"/>
</dbReference>
<evidence type="ECO:0000313" key="2">
    <source>
        <dbReference type="EMBL" id="MFD1040346.1"/>
    </source>
</evidence>
<reference evidence="3" key="1">
    <citation type="journal article" date="2019" name="Int. J. Syst. Evol. Microbiol.">
        <title>The Global Catalogue of Microorganisms (GCM) 10K type strain sequencing project: providing services to taxonomists for standard genome sequencing and annotation.</title>
        <authorList>
            <consortium name="The Broad Institute Genomics Platform"/>
            <consortium name="The Broad Institute Genome Sequencing Center for Infectious Disease"/>
            <person name="Wu L."/>
            <person name="Ma J."/>
        </authorList>
    </citation>
    <scope>NUCLEOTIDE SEQUENCE [LARGE SCALE GENOMIC DNA]</scope>
    <source>
        <strain evidence="3">CCUG 56754</strain>
    </source>
</reference>
<dbReference type="SUPFAM" id="SSF53335">
    <property type="entry name" value="S-adenosyl-L-methionine-dependent methyltransferases"/>
    <property type="match status" value="2"/>
</dbReference>
<proteinExistence type="predicted"/>
<protein>
    <submittedName>
        <fullName evidence="2">Anti-phage-associated DUF1156 domain-containing protein</fullName>
    </submittedName>
</protein>
<name>A0ABW3LSF2_9BACI</name>
<keyword evidence="3" id="KW-1185">Reference proteome</keyword>
<dbReference type="RefSeq" id="WP_390364342.1">
    <property type="nucleotide sequence ID" value="NZ_JBHTKJ010000067.1"/>
</dbReference>
<gene>
    <name evidence="2" type="ORF">ACFQ3N_18380</name>
</gene>
<dbReference type="InterPro" id="IPR029063">
    <property type="entry name" value="SAM-dependent_MTases_sf"/>
</dbReference>
<dbReference type="InterPro" id="IPR049953">
    <property type="entry name" value="Antiphage_assoc"/>
</dbReference>
<dbReference type="Pfam" id="PF06634">
    <property type="entry name" value="DUF1156"/>
    <property type="match status" value="1"/>
</dbReference>